<dbReference type="AlphaFoldDB" id="A0A9X3XCK2"/>
<dbReference type="Proteomes" id="UP001151081">
    <property type="component" value="Unassembled WGS sequence"/>
</dbReference>
<sequence>MSVEALAEAVRTGVWPRAVARLELDTPERRDLTGRIASSTRDPFEAWDRLRMHRAREGYEDDPLRLFHLHGVGIGGAPGSIRRRMRACAVSIALCRSPGVPPARAVHHPITTQDAVAFSRFAPLVAQAERLALAATRALDALGRSTRALSEGRRESIRRPVWRTGIHRERPPERAALLLMVELMRQVPGGLADVPIPRTWWGAWTRACVAAVGELSWRKLVAQGSRVEPQPRSLGARFFLDPAAVGRAFADLESPFGLLLQLESLGVEVVGFSHESVTLELWP</sequence>
<comment type="caution">
    <text evidence="1">The sequence shown here is derived from an EMBL/GenBank/DDBJ whole genome shotgun (WGS) entry which is preliminary data.</text>
</comment>
<dbReference type="EMBL" id="JAGTJJ010000029">
    <property type="protein sequence ID" value="MDC3985526.1"/>
    <property type="molecule type" value="Genomic_DNA"/>
</dbReference>
<accession>A0A9X3XCK2</accession>
<organism evidence="1 2">
    <name type="scientific">Polyangium jinanense</name>
    <dbReference type="NCBI Taxonomy" id="2829994"/>
    <lineage>
        <taxon>Bacteria</taxon>
        <taxon>Pseudomonadati</taxon>
        <taxon>Myxococcota</taxon>
        <taxon>Polyangia</taxon>
        <taxon>Polyangiales</taxon>
        <taxon>Polyangiaceae</taxon>
        <taxon>Polyangium</taxon>
    </lineage>
</organism>
<gene>
    <name evidence="1" type="ORF">KEG57_33915</name>
</gene>
<protein>
    <submittedName>
        <fullName evidence="1">Uncharacterized protein</fullName>
    </submittedName>
</protein>
<proteinExistence type="predicted"/>
<keyword evidence="2" id="KW-1185">Reference proteome</keyword>
<name>A0A9X3XCK2_9BACT</name>
<dbReference type="RefSeq" id="WP_272421601.1">
    <property type="nucleotide sequence ID" value="NZ_JAGTJJ010000029.1"/>
</dbReference>
<evidence type="ECO:0000313" key="1">
    <source>
        <dbReference type="EMBL" id="MDC3985526.1"/>
    </source>
</evidence>
<evidence type="ECO:0000313" key="2">
    <source>
        <dbReference type="Proteomes" id="UP001151081"/>
    </source>
</evidence>
<reference evidence="1 2" key="1">
    <citation type="submission" date="2021-04" db="EMBL/GenBank/DDBJ databases">
        <title>Genome analysis of Polyangium sp.</title>
        <authorList>
            <person name="Li Y."/>
            <person name="Wang J."/>
        </authorList>
    </citation>
    <scope>NUCLEOTIDE SEQUENCE [LARGE SCALE GENOMIC DNA]</scope>
    <source>
        <strain evidence="1 2">SDU14</strain>
    </source>
</reference>